<feature type="transmembrane region" description="Helical" evidence="1">
    <location>
        <begin position="14"/>
        <end position="32"/>
    </location>
</feature>
<name>A0A836KK07_LEIEN</name>
<proteinExistence type="predicted"/>
<keyword evidence="1" id="KW-0812">Transmembrane</keyword>
<dbReference type="GeneID" id="94168662"/>
<comment type="caution">
    <text evidence="2">The sequence shown here is derived from an EMBL/GenBank/DDBJ whole genome shotgun (WGS) entry which is preliminary data.</text>
</comment>
<gene>
    <name evidence="2" type="ORF">CUR178_01380</name>
</gene>
<dbReference type="KEGG" id="lenr:94168662"/>
<reference evidence="2 3" key="1">
    <citation type="submission" date="2021-02" db="EMBL/GenBank/DDBJ databases">
        <title>Leishmania (Mundinia) enrietti genome sequencing and assembly.</title>
        <authorList>
            <person name="Almutairi H."/>
            <person name="Gatherer D."/>
        </authorList>
    </citation>
    <scope>NUCLEOTIDE SEQUENCE [LARGE SCALE GENOMIC DNA]</scope>
    <source>
        <strain evidence="2">CUR178</strain>
    </source>
</reference>
<accession>A0A836KK07</accession>
<sequence length="63" mass="7290">MRTWGHPAQSYSDFASVYWASLGDMPMFLWSFKNHRQQQRIFQAKRAAVALTQAQNPSGNLFL</sequence>
<keyword evidence="1" id="KW-0472">Membrane</keyword>
<keyword evidence="1" id="KW-1133">Transmembrane helix</keyword>
<protein>
    <submittedName>
        <fullName evidence="2">Uncharacterized protein</fullName>
    </submittedName>
</protein>
<evidence type="ECO:0000313" key="3">
    <source>
        <dbReference type="Proteomes" id="UP000674179"/>
    </source>
</evidence>
<dbReference type="Proteomes" id="UP000674179">
    <property type="component" value="Chromosome 34"/>
</dbReference>
<evidence type="ECO:0000313" key="2">
    <source>
        <dbReference type="EMBL" id="KAG5468548.1"/>
    </source>
</evidence>
<keyword evidence="3" id="KW-1185">Reference proteome</keyword>
<evidence type="ECO:0000256" key="1">
    <source>
        <dbReference type="SAM" id="Phobius"/>
    </source>
</evidence>
<dbReference type="RefSeq" id="XP_067689255.1">
    <property type="nucleotide sequence ID" value="XM_067833152.1"/>
</dbReference>
<dbReference type="OrthoDB" id="10293015at2759"/>
<dbReference type="AlphaFoldDB" id="A0A836KK07"/>
<dbReference type="EMBL" id="JAFHKP010000034">
    <property type="protein sequence ID" value="KAG5468548.1"/>
    <property type="molecule type" value="Genomic_DNA"/>
</dbReference>
<organism evidence="2 3">
    <name type="scientific">Leishmania enriettii</name>
    <dbReference type="NCBI Taxonomy" id="5663"/>
    <lineage>
        <taxon>Eukaryota</taxon>
        <taxon>Discoba</taxon>
        <taxon>Euglenozoa</taxon>
        <taxon>Kinetoplastea</taxon>
        <taxon>Metakinetoplastina</taxon>
        <taxon>Trypanosomatida</taxon>
        <taxon>Trypanosomatidae</taxon>
        <taxon>Leishmaniinae</taxon>
        <taxon>Leishmania</taxon>
    </lineage>
</organism>